<sequence>MEANNQKGSFLSYEANAWFERNKSVIENYSLERDRVVTLIKEYDLKAESILEIGCSAGYRLNAIKSIFADSEVFGVEPSEKAIEYGESHFPSVNFIHGTADNLEQFDKESLDIVIVGFVFYVIDRNILLKVVAEIDRVLRNGGILIIVDFFSENSLKNVYEHIQEFTAFSFKQNYDEVFTASKLYYLLDKSTWNHSEKKLDASNNYYDKYSISLLKKDIESSYK</sequence>
<dbReference type="InterPro" id="IPR013216">
    <property type="entry name" value="Methyltransf_11"/>
</dbReference>
<name>A0ABS1KH98_9FLAO</name>
<dbReference type="SUPFAM" id="SSF53335">
    <property type="entry name" value="S-adenosyl-L-methionine-dependent methyltransferases"/>
    <property type="match status" value="1"/>
</dbReference>
<dbReference type="EMBL" id="JAERSF010000004">
    <property type="protein sequence ID" value="MBL0738849.1"/>
    <property type="molecule type" value="Genomic_DNA"/>
</dbReference>
<reference evidence="2 3" key="1">
    <citation type="submission" date="2021-01" db="EMBL/GenBank/DDBJ databases">
        <title>Genome seq and assembly of Flavobacterium sp. GN10.</title>
        <authorList>
            <person name="Chhetri G."/>
        </authorList>
    </citation>
    <scope>NUCLEOTIDE SEQUENCE [LARGE SCALE GENOMIC DNA]</scope>
    <source>
        <strain evidence="2 3">GN10</strain>
    </source>
</reference>
<dbReference type="GO" id="GO:0008168">
    <property type="term" value="F:methyltransferase activity"/>
    <property type="evidence" value="ECO:0007669"/>
    <property type="project" value="UniProtKB-KW"/>
</dbReference>
<gene>
    <name evidence="2" type="ORF">JI750_18280</name>
</gene>
<dbReference type="Gene3D" id="3.40.50.150">
    <property type="entry name" value="Vaccinia Virus protein VP39"/>
    <property type="match status" value="1"/>
</dbReference>
<dbReference type="Proteomes" id="UP000603728">
    <property type="component" value="Unassembled WGS sequence"/>
</dbReference>
<dbReference type="RefSeq" id="WP_202005584.1">
    <property type="nucleotide sequence ID" value="NZ_JAERSF010000004.1"/>
</dbReference>
<keyword evidence="3" id="KW-1185">Reference proteome</keyword>
<dbReference type="CDD" id="cd02440">
    <property type="entry name" value="AdoMet_MTases"/>
    <property type="match status" value="1"/>
</dbReference>
<comment type="caution">
    <text evidence="2">The sequence shown here is derived from an EMBL/GenBank/DDBJ whole genome shotgun (WGS) entry which is preliminary data.</text>
</comment>
<dbReference type="InterPro" id="IPR029063">
    <property type="entry name" value="SAM-dependent_MTases_sf"/>
</dbReference>
<organism evidence="2 3">
    <name type="scientific">Flavobacterium tagetis</name>
    <dbReference type="NCBI Taxonomy" id="2801336"/>
    <lineage>
        <taxon>Bacteria</taxon>
        <taxon>Pseudomonadati</taxon>
        <taxon>Bacteroidota</taxon>
        <taxon>Flavobacteriia</taxon>
        <taxon>Flavobacteriales</taxon>
        <taxon>Flavobacteriaceae</taxon>
        <taxon>Flavobacterium</taxon>
    </lineage>
</organism>
<keyword evidence="2" id="KW-0489">Methyltransferase</keyword>
<protein>
    <submittedName>
        <fullName evidence="2">Class I SAM-dependent methyltransferase</fullName>
    </submittedName>
</protein>
<dbReference type="PANTHER" id="PTHR43861">
    <property type="entry name" value="TRANS-ACONITATE 2-METHYLTRANSFERASE-RELATED"/>
    <property type="match status" value="1"/>
</dbReference>
<accession>A0ABS1KH98</accession>
<dbReference type="GO" id="GO:0032259">
    <property type="term" value="P:methylation"/>
    <property type="evidence" value="ECO:0007669"/>
    <property type="project" value="UniProtKB-KW"/>
</dbReference>
<evidence type="ECO:0000313" key="2">
    <source>
        <dbReference type="EMBL" id="MBL0738849.1"/>
    </source>
</evidence>
<keyword evidence="2" id="KW-0808">Transferase</keyword>
<evidence type="ECO:0000259" key="1">
    <source>
        <dbReference type="Pfam" id="PF08241"/>
    </source>
</evidence>
<evidence type="ECO:0000313" key="3">
    <source>
        <dbReference type="Proteomes" id="UP000603728"/>
    </source>
</evidence>
<dbReference type="Pfam" id="PF08241">
    <property type="entry name" value="Methyltransf_11"/>
    <property type="match status" value="1"/>
</dbReference>
<proteinExistence type="predicted"/>
<feature type="domain" description="Methyltransferase type 11" evidence="1">
    <location>
        <begin position="51"/>
        <end position="147"/>
    </location>
</feature>